<dbReference type="KEGG" id="ams:AMIS_53870"/>
<feature type="transmembrane region" description="Helical" evidence="2">
    <location>
        <begin position="261"/>
        <end position="279"/>
    </location>
</feature>
<dbReference type="RefSeq" id="WP_014445495.1">
    <property type="nucleotide sequence ID" value="NC_017093.1"/>
</dbReference>
<feature type="transmembrane region" description="Helical" evidence="2">
    <location>
        <begin position="331"/>
        <end position="352"/>
    </location>
</feature>
<sequence length="468" mass="48046">MSTKDVFGAACLVTAPVLLAVATGVDPALGLTEGYGIYRQHPDGVLAHSILLHWAWVLFVPGLLALLAPVRRRGAVLARIAWIAVILGLTTFSALMANDFVLLALEQTLPDAQVAAVDERFQSLAVTIAGWQWPGLIGWGLALVLTPIAAARGRVISWWIAGAALLGTALYFAFAISPVPLCLLGPLVMTGAYGTAAARLLRPATPAPGSIAAEPALRSPAGSMAEPALRSPAGSMAEPDLRSPGGLAAEPDTFGAFRRRFGLFSLYAAPLTFAAGMATVPDHTGDMADSLASPVQTQISALLLHLGWLLFIPAVLLLASARPGRRTRAGTFTRVAAAITVLALINFSGLMVGDSADLAAHQVLDEATATRVNDALGGYAAFTFGWALPGMVFSLLGLIAVAAGAAASRTVRWPAAALVAAGIVAFLFLGLGPIGVTGPLLLLAGCALMAHDLNRPAALPVPAPAVPA</sequence>
<evidence type="ECO:0000256" key="1">
    <source>
        <dbReference type="SAM" id="MobiDB-lite"/>
    </source>
</evidence>
<evidence type="ECO:0000313" key="3">
    <source>
        <dbReference type="EMBL" id="BAL90607.1"/>
    </source>
</evidence>
<keyword evidence="2" id="KW-0472">Membrane</keyword>
<keyword evidence="2" id="KW-0812">Transmembrane</keyword>
<feature type="transmembrane region" description="Helical" evidence="2">
    <location>
        <begin position="183"/>
        <end position="201"/>
    </location>
</feature>
<dbReference type="OrthoDB" id="3523733at2"/>
<accession>I0HC70</accession>
<feature type="transmembrane region" description="Helical" evidence="2">
    <location>
        <begin position="415"/>
        <end position="434"/>
    </location>
</feature>
<evidence type="ECO:0000256" key="2">
    <source>
        <dbReference type="SAM" id="Phobius"/>
    </source>
</evidence>
<feature type="transmembrane region" description="Helical" evidence="2">
    <location>
        <begin position="299"/>
        <end position="319"/>
    </location>
</feature>
<feature type="transmembrane region" description="Helical" evidence="2">
    <location>
        <begin position="80"/>
        <end position="104"/>
    </location>
</feature>
<keyword evidence="2" id="KW-1133">Transmembrane helix</keyword>
<dbReference type="PATRIC" id="fig|512565.3.peg.5380"/>
<protein>
    <submittedName>
        <fullName evidence="3">Uncharacterized protein</fullName>
    </submittedName>
</protein>
<feature type="transmembrane region" description="Helical" evidence="2">
    <location>
        <begin position="46"/>
        <end position="68"/>
    </location>
</feature>
<dbReference type="Proteomes" id="UP000007882">
    <property type="component" value="Chromosome"/>
</dbReference>
<feature type="transmembrane region" description="Helical" evidence="2">
    <location>
        <begin position="156"/>
        <end position="177"/>
    </location>
</feature>
<dbReference type="eggNOG" id="ENOG5031Y13">
    <property type="taxonomic scope" value="Bacteria"/>
</dbReference>
<proteinExistence type="predicted"/>
<feature type="transmembrane region" description="Helical" evidence="2">
    <location>
        <begin position="124"/>
        <end position="144"/>
    </location>
</feature>
<dbReference type="HOGENOM" id="CLU_583471_0_0_11"/>
<organism evidence="3 4">
    <name type="scientific">Actinoplanes missouriensis (strain ATCC 14538 / DSM 43046 / CBS 188.64 / JCM 3121 / NBRC 102363 / NCIMB 12654 / NRRL B-3342 / UNCC 431)</name>
    <dbReference type="NCBI Taxonomy" id="512565"/>
    <lineage>
        <taxon>Bacteria</taxon>
        <taxon>Bacillati</taxon>
        <taxon>Actinomycetota</taxon>
        <taxon>Actinomycetes</taxon>
        <taxon>Micromonosporales</taxon>
        <taxon>Micromonosporaceae</taxon>
        <taxon>Actinoplanes</taxon>
    </lineage>
</organism>
<evidence type="ECO:0000313" key="4">
    <source>
        <dbReference type="Proteomes" id="UP000007882"/>
    </source>
</evidence>
<dbReference type="EMBL" id="AP012319">
    <property type="protein sequence ID" value="BAL90607.1"/>
    <property type="molecule type" value="Genomic_DNA"/>
</dbReference>
<feature type="region of interest" description="Disordered" evidence="1">
    <location>
        <begin position="221"/>
        <end position="245"/>
    </location>
</feature>
<name>I0HC70_ACTM4</name>
<gene>
    <name evidence="3" type="ordered locus">AMIS_53870</name>
</gene>
<reference evidence="3 4" key="1">
    <citation type="submission" date="2012-02" db="EMBL/GenBank/DDBJ databases">
        <title>Complete genome sequence of Actinoplanes missouriensis 431 (= NBRC 102363).</title>
        <authorList>
            <person name="Ohnishi Y."/>
            <person name="Ishikawa J."/>
            <person name="Sekine M."/>
            <person name="Hosoyama A."/>
            <person name="Harada T."/>
            <person name="Narita H."/>
            <person name="Hata T."/>
            <person name="Konno Y."/>
            <person name="Tutikane K."/>
            <person name="Fujita N."/>
            <person name="Horinouchi S."/>
            <person name="Hayakawa M."/>
        </authorList>
    </citation>
    <scope>NUCLEOTIDE SEQUENCE [LARGE SCALE GENOMIC DNA]</scope>
    <source>
        <strain evidence="4">ATCC 14538 / DSM 43046 / CBS 188.64 / JCM 3121 / NBRC 102363 / NCIMB 12654 / NRRL B-3342 / UNCC 431</strain>
    </source>
</reference>
<feature type="transmembrane region" description="Helical" evidence="2">
    <location>
        <begin position="379"/>
        <end position="403"/>
    </location>
</feature>
<dbReference type="STRING" id="512565.AMIS_53870"/>
<keyword evidence="4" id="KW-1185">Reference proteome</keyword>
<dbReference type="AlphaFoldDB" id="I0HC70"/>